<dbReference type="FunFam" id="3.40.50.300:FF:000626">
    <property type="entry name" value="probable ATP-dependent RNA helicase DDX47"/>
    <property type="match status" value="1"/>
</dbReference>
<dbReference type="GO" id="GO:0005524">
    <property type="term" value="F:ATP binding"/>
    <property type="evidence" value="ECO:0007669"/>
    <property type="project" value="UniProtKB-KW"/>
</dbReference>
<keyword evidence="8" id="KW-0539">Nucleus</keyword>
<keyword evidence="6" id="KW-0067">ATP-binding</keyword>
<evidence type="ECO:0000256" key="2">
    <source>
        <dbReference type="ARBA" id="ARBA00012552"/>
    </source>
</evidence>
<keyword evidence="3" id="KW-0547">Nucleotide-binding</keyword>
<dbReference type="AlphaFoldDB" id="A0A183IG93"/>
<evidence type="ECO:0000256" key="9">
    <source>
        <dbReference type="ARBA" id="ARBA00024350"/>
    </source>
</evidence>
<reference evidence="13 14" key="2">
    <citation type="submission" date="2018-11" db="EMBL/GenBank/DDBJ databases">
        <authorList>
            <consortium name="Pathogen Informatics"/>
        </authorList>
    </citation>
    <scope>NUCLEOTIDE SEQUENCE [LARGE SCALE GENOMIC DNA]</scope>
</reference>
<comment type="subcellular location">
    <subcellularLocation>
        <location evidence="1">Nucleus</location>
    </subcellularLocation>
</comment>
<evidence type="ECO:0000256" key="3">
    <source>
        <dbReference type="ARBA" id="ARBA00022741"/>
    </source>
</evidence>
<comment type="catalytic activity">
    <reaction evidence="10">
        <text>ATP + H2O = ADP + phosphate + H(+)</text>
        <dbReference type="Rhea" id="RHEA:13065"/>
        <dbReference type="ChEBI" id="CHEBI:15377"/>
        <dbReference type="ChEBI" id="CHEBI:15378"/>
        <dbReference type="ChEBI" id="CHEBI:30616"/>
        <dbReference type="ChEBI" id="CHEBI:43474"/>
        <dbReference type="ChEBI" id="CHEBI:456216"/>
        <dbReference type="EC" id="3.6.4.13"/>
    </reaction>
</comment>
<proteinExistence type="inferred from homology"/>
<evidence type="ECO:0000256" key="8">
    <source>
        <dbReference type="ARBA" id="ARBA00023242"/>
    </source>
</evidence>
<dbReference type="Pfam" id="PF00270">
    <property type="entry name" value="DEAD"/>
    <property type="match status" value="1"/>
</dbReference>
<evidence type="ECO:0000259" key="12">
    <source>
        <dbReference type="PROSITE" id="PS51194"/>
    </source>
</evidence>
<accession>A0A183IG93</accession>
<reference evidence="15" key="1">
    <citation type="submission" date="2016-06" db="UniProtKB">
        <authorList>
            <consortium name="WormBaseParasite"/>
        </authorList>
    </citation>
    <scope>IDENTIFICATION</scope>
</reference>
<dbReference type="CDD" id="cd18787">
    <property type="entry name" value="SF2_C_DEAD"/>
    <property type="match status" value="1"/>
</dbReference>
<keyword evidence="4" id="KW-0378">Hydrolase</keyword>
<protein>
    <recommendedName>
        <fullName evidence="2">RNA helicase</fullName>
        <ecNumber evidence="2">3.6.4.13</ecNumber>
    </recommendedName>
</protein>
<dbReference type="InterPro" id="IPR050079">
    <property type="entry name" value="DEAD_box_RNA_helicase"/>
</dbReference>
<evidence type="ECO:0000313" key="13">
    <source>
        <dbReference type="EMBL" id="VDO98396.1"/>
    </source>
</evidence>
<evidence type="ECO:0000256" key="7">
    <source>
        <dbReference type="ARBA" id="ARBA00022884"/>
    </source>
</evidence>
<dbReference type="SMART" id="SM00490">
    <property type="entry name" value="HELICc"/>
    <property type="match status" value="1"/>
</dbReference>
<dbReference type="OrthoDB" id="10261904at2759"/>
<keyword evidence="7" id="KW-0694">RNA-binding</keyword>
<dbReference type="EC" id="3.6.4.13" evidence="2"/>
<dbReference type="InterPro" id="IPR027417">
    <property type="entry name" value="P-loop_NTPase"/>
</dbReference>
<dbReference type="SUPFAM" id="SSF52540">
    <property type="entry name" value="P-loop containing nucleoside triphosphate hydrolases"/>
    <property type="match status" value="1"/>
</dbReference>
<feature type="domain" description="Helicase C-terminal" evidence="12">
    <location>
        <begin position="186"/>
        <end position="346"/>
    </location>
</feature>
<dbReference type="PANTHER" id="PTHR47959:SF20">
    <property type="entry name" value="RNA HELICASE"/>
    <property type="match status" value="1"/>
</dbReference>
<keyword evidence="5" id="KW-0347">Helicase</keyword>
<evidence type="ECO:0000256" key="5">
    <source>
        <dbReference type="ARBA" id="ARBA00022806"/>
    </source>
</evidence>
<evidence type="ECO:0000313" key="14">
    <source>
        <dbReference type="Proteomes" id="UP000270296"/>
    </source>
</evidence>
<dbReference type="GO" id="GO:0016787">
    <property type="term" value="F:hydrolase activity"/>
    <property type="evidence" value="ECO:0007669"/>
    <property type="project" value="UniProtKB-KW"/>
</dbReference>
<dbReference type="InterPro" id="IPR014001">
    <property type="entry name" value="Helicase_ATP-bd"/>
</dbReference>
<evidence type="ECO:0000256" key="10">
    <source>
        <dbReference type="ARBA" id="ARBA00047984"/>
    </source>
</evidence>
<evidence type="ECO:0000256" key="1">
    <source>
        <dbReference type="ARBA" id="ARBA00004123"/>
    </source>
</evidence>
<dbReference type="PANTHER" id="PTHR47959">
    <property type="entry name" value="ATP-DEPENDENT RNA HELICASE RHLE-RELATED"/>
    <property type="match status" value="1"/>
</dbReference>
<dbReference type="GO" id="GO:0003723">
    <property type="term" value="F:RNA binding"/>
    <property type="evidence" value="ECO:0007669"/>
    <property type="project" value="UniProtKB-KW"/>
</dbReference>
<dbReference type="Pfam" id="PF00271">
    <property type="entry name" value="Helicase_C"/>
    <property type="match status" value="1"/>
</dbReference>
<dbReference type="GO" id="GO:0003724">
    <property type="term" value="F:RNA helicase activity"/>
    <property type="evidence" value="ECO:0007669"/>
    <property type="project" value="UniProtKB-EC"/>
</dbReference>
<evidence type="ECO:0000313" key="15">
    <source>
        <dbReference type="WBParaSite" id="SBAD_0000276701-mRNA-1"/>
    </source>
</evidence>
<evidence type="ECO:0000256" key="6">
    <source>
        <dbReference type="ARBA" id="ARBA00022840"/>
    </source>
</evidence>
<name>A0A183IG93_9BILA</name>
<dbReference type="GO" id="GO:0005829">
    <property type="term" value="C:cytosol"/>
    <property type="evidence" value="ECO:0007669"/>
    <property type="project" value="TreeGrafter"/>
</dbReference>
<evidence type="ECO:0000256" key="4">
    <source>
        <dbReference type="ARBA" id="ARBA00022801"/>
    </source>
</evidence>
<dbReference type="InterPro" id="IPR001650">
    <property type="entry name" value="Helicase_C-like"/>
</dbReference>
<dbReference type="InterPro" id="IPR011545">
    <property type="entry name" value="DEAD/DEAH_box_helicase_dom"/>
</dbReference>
<dbReference type="GO" id="GO:0005634">
    <property type="term" value="C:nucleus"/>
    <property type="evidence" value="ECO:0007669"/>
    <property type="project" value="UniProtKB-SubCell"/>
</dbReference>
<dbReference type="Gene3D" id="3.40.50.300">
    <property type="entry name" value="P-loop containing nucleotide triphosphate hydrolases"/>
    <property type="match status" value="2"/>
</dbReference>
<keyword evidence="14" id="KW-1185">Reference proteome</keyword>
<dbReference type="EMBL" id="UZAM01007327">
    <property type="protein sequence ID" value="VDO98396.1"/>
    <property type="molecule type" value="Genomic_DNA"/>
</dbReference>
<feature type="domain" description="Helicase ATP-binding" evidence="11">
    <location>
        <begin position="26"/>
        <end position="175"/>
    </location>
</feature>
<dbReference type="PROSITE" id="PS51192">
    <property type="entry name" value="HELICASE_ATP_BIND_1"/>
    <property type="match status" value="1"/>
</dbReference>
<evidence type="ECO:0000259" key="11">
    <source>
        <dbReference type="PROSITE" id="PS51192"/>
    </source>
</evidence>
<dbReference type="WBParaSite" id="SBAD_0000276701-mRNA-1">
    <property type="protein sequence ID" value="SBAD_0000276701-mRNA-1"/>
    <property type="gene ID" value="SBAD_0000276701"/>
</dbReference>
<dbReference type="SMART" id="SM00487">
    <property type="entry name" value="DEXDc"/>
    <property type="match status" value="1"/>
</dbReference>
<dbReference type="Proteomes" id="UP000270296">
    <property type="component" value="Unassembled WGS sequence"/>
</dbReference>
<comment type="similarity">
    <text evidence="9">Belongs to the DEAD box helicase family. DDX47/RRP3 subfamily.</text>
</comment>
<organism evidence="15">
    <name type="scientific">Soboliphyme baturini</name>
    <dbReference type="NCBI Taxonomy" id="241478"/>
    <lineage>
        <taxon>Eukaryota</taxon>
        <taxon>Metazoa</taxon>
        <taxon>Ecdysozoa</taxon>
        <taxon>Nematoda</taxon>
        <taxon>Enoplea</taxon>
        <taxon>Dorylaimia</taxon>
        <taxon>Dioctophymatida</taxon>
        <taxon>Dioctophymatoidea</taxon>
        <taxon>Soboliphymatidae</taxon>
        <taxon>Soboliphyme</taxon>
    </lineage>
</organism>
<gene>
    <name evidence="13" type="ORF">SBAD_LOCUS2637</name>
</gene>
<dbReference type="PROSITE" id="PS51194">
    <property type="entry name" value="HELICASE_CTER"/>
    <property type="match status" value="1"/>
</dbReference>
<sequence>MQKARAPLSNCHLQGKLDDYLTDVAGIMIVPCKDIIGLAETGSGKTAAFAIPILQALLAHPQRLFALILTPTRELAYQTAEQIEALGAGIGVKNAVIVGGIDMMTQAMCLGKKPHIIIATPGRLVDHLEHTKGFNLKSVKYLVLPRDRHTYLFSATMTKKVSKLQRASLKDPIKVEVSTKYQTVDKLQQYYLFIPQKYKDCYLVYILNELAGKSFMVFCATCVNCFRTAFMLRNLGFTAIPLHGQMSQAKRLGALNKFRSKDKSVLIATDVASRGLDIPHVDIVINFDIPRNPKDYIHRVGRTARAGRSGISITFVTQYDVELYQQIEFLICKKLPLYKTEEEEVLSLMDRVVEAVRLAKQQIKELDDKSKSGKSRKKFKECDESDTEAAVVGYRKKLNSKRLRT</sequence>